<dbReference type="Gene3D" id="3.40.50.150">
    <property type="entry name" value="Vaccinia Virus protein VP39"/>
    <property type="match status" value="1"/>
</dbReference>
<feature type="region of interest" description="Disordered" evidence="2">
    <location>
        <begin position="246"/>
        <end position="265"/>
    </location>
</feature>
<dbReference type="Pfam" id="PF01564">
    <property type="entry name" value="Spermine_synth"/>
    <property type="match status" value="1"/>
</dbReference>
<dbReference type="NCBIfam" id="NF037959">
    <property type="entry name" value="MFS_SpdSyn"/>
    <property type="match status" value="1"/>
</dbReference>
<proteinExistence type="predicted"/>
<dbReference type="GO" id="GO:0006596">
    <property type="term" value="P:polyamine biosynthetic process"/>
    <property type="evidence" value="ECO:0007669"/>
    <property type="project" value="UniProtKB-KW"/>
</dbReference>
<reference evidence="3 4" key="1">
    <citation type="submission" date="2013-06" db="EMBL/GenBank/DDBJ databases">
        <title>Complete genome sequence of Paenibacillus mucilaginosus K02.</title>
        <authorList>
            <person name="Xiao B."/>
            <person name="Sun L."/>
            <person name="Xiao L."/>
            <person name="Lian B."/>
        </authorList>
    </citation>
    <scope>NUCLEOTIDE SEQUENCE [LARGE SCALE GENOMIC DNA]</scope>
    <source>
        <strain evidence="3 4">K02</strain>
    </source>
</reference>
<dbReference type="OrthoDB" id="9761985at2"/>
<dbReference type="RefSeq" id="WP_014650536.1">
    <property type="nucleotide sequence ID" value="NC_017672.3"/>
</dbReference>
<organism evidence="3 4">
    <name type="scientific">Paenibacillus mucilaginosus K02</name>
    <dbReference type="NCBI Taxonomy" id="997761"/>
    <lineage>
        <taxon>Bacteria</taxon>
        <taxon>Bacillati</taxon>
        <taxon>Bacillota</taxon>
        <taxon>Bacilli</taxon>
        <taxon>Bacillales</taxon>
        <taxon>Paenibacillaceae</taxon>
        <taxon>Paenibacillus</taxon>
    </lineage>
</organism>
<dbReference type="HOGENOM" id="CLU_1128204_0_0_9"/>
<evidence type="ECO:0000313" key="4">
    <source>
        <dbReference type="Proteomes" id="UP000007392"/>
    </source>
</evidence>
<keyword evidence="1" id="KW-0620">Polyamine biosynthesis</keyword>
<protein>
    <submittedName>
        <fullName evidence="3">Spermidine synthase</fullName>
    </submittedName>
</protein>
<dbReference type="PANTHER" id="PTHR43317">
    <property type="entry name" value="THERMOSPERMINE SYNTHASE ACAULIS5"/>
    <property type="match status" value="1"/>
</dbReference>
<accession>I0BGW8</accession>
<dbReference type="SUPFAM" id="SSF53335">
    <property type="entry name" value="S-adenosyl-L-methionine-dependent methyltransferases"/>
    <property type="match status" value="1"/>
</dbReference>
<sequence length="265" mass="29377">MAKEISKYSEIAVYEAAQLYGETGRFRFLQFGEDAVQGAVDLRRPERIVLEYPRAIMALMEHGSPAFRDVFVIGHGIGTLAAHYPEKRFVTAELDDKVVELSRAFFGYAGDNVIVGDGRKVLEQQVSGSLDYVVLDAFTKEGTPPHLTTLEFFAAVREKLRPRGAVILNLMGRPAGDKRVGPVYTTLREVFPYARAFYLPDRDAAEASGLRNILLVGSGCGIETPGSRNMAGFVELEIEPGYILRDRRPRGQAEDTGIYTDQSDH</sequence>
<dbReference type="AlphaFoldDB" id="I0BGW8"/>
<dbReference type="InterPro" id="IPR029063">
    <property type="entry name" value="SAM-dependent_MTases_sf"/>
</dbReference>
<evidence type="ECO:0000256" key="2">
    <source>
        <dbReference type="SAM" id="MobiDB-lite"/>
    </source>
</evidence>
<dbReference type="EMBL" id="CP003422">
    <property type="protein sequence ID" value="AFH61615.1"/>
    <property type="molecule type" value="Genomic_DNA"/>
</dbReference>
<gene>
    <name evidence="3" type="ORF">B2K_12945</name>
</gene>
<dbReference type="KEGG" id="pmw:B2K_12945"/>
<name>I0BGW8_9BACL</name>
<dbReference type="PANTHER" id="PTHR43317:SF1">
    <property type="entry name" value="THERMOSPERMINE SYNTHASE ACAULIS5"/>
    <property type="match status" value="1"/>
</dbReference>
<evidence type="ECO:0000256" key="1">
    <source>
        <dbReference type="ARBA" id="ARBA00023115"/>
    </source>
</evidence>
<dbReference type="PATRIC" id="fig|997761.3.peg.2536"/>
<evidence type="ECO:0000313" key="3">
    <source>
        <dbReference type="EMBL" id="AFH61615.1"/>
    </source>
</evidence>
<dbReference type="Proteomes" id="UP000007392">
    <property type="component" value="Chromosome"/>
</dbReference>